<evidence type="ECO:0000256" key="1">
    <source>
        <dbReference type="ARBA" id="ARBA00023015"/>
    </source>
</evidence>
<keyword evidence="1" id="KW-0805">Transcription regulation</keyword>
<feature type="compositionally biased region" description="Polar residues" evidence="4">
    <location>
        <begin position="429"/>
        <end position="445"/>
    </location>
</feature>
<organism evidence="6 7">
    <name type="scientific">Sphaerulina musiva (strain SO2202)</name>
    <name type="common">Poplar stem canker fungus</name>
    <name type="synonym">Septoria musiva</name>
    <dbReference type="NCBI Taxonomy" id="692275"/>
    <lineage>
        <taxon>Eukaryota</taxon>
        <taxon>Fungi</taxon>
        <taxon>Dikarya</taxon>
        <taxon>Ascomycota</taxon>
        <taxon>Pezizomycotina</taxon>
        <taxon>Dothideomycetes</taxon>
        <taxon>Dothideomycetidae</taxon>
        <taxon>Mycosphaerellales</taxon>
        <taxon>Mycosphaerellaceae</taxon>
        <taxon>Sphaerulina</taxon>
    </lineage>
</organism>
<dbReference type="GO" id="GO:0000976">
    <property type="term" value="F:transcription cis-regulatory region binding"/>
    <property type="evidence" value="ECO:0007669"/>
    <property type="project" value="TreeGrafter"/>
</dbReference>
<dbReference type="SUPFAM" id="SSF46774">
    <property type="entry name" value="ARID-like"/>
    <property type="match status" value="1"/>
</dbReference>
<dbReference type="SMART" id="SM00501">
    <property type="entry name" value="BRIGHT"/>
    <property type="match status" value="1"/>
</dbReference>
<keyword evidence="7" id="KW-1185">Reference proteome</keyword>
<dbReference type="AlphaFoldDB" id="M3ATW0"/>
<dbReference type="GeneID" id="27904200"/>
<evidence type="ECO:0000256" key="3">
    <source>
        <dbReference type="ARBA" id="ARBA00023242"/>
    </source>
</evidence>
<reference evidence="6 7" key="1">
    <citation type="journal article" date="2012" name="PLoS Pathog.">
        <title>Diverse lifestyles and strategies of plant pathogenesis encoded in the genomes of eighteen Dothideomycetes fungi.</title>
        <authorList>
            <person name="Ohm R.A."/>
            <person name="Feau N."/>
            <person name="Henrissat B."/>
            <person name="Schoch C.L."/>
            <person name="Horwitz B.A."/>
            <person name="Barry K.W."/>
            <person name="Condon B.J."/>
            <person name="Copeland A.C."/>
            <person name="Dhillon B."/>
            <person name="Glaser F."/>
            <person name="Hesse C.N."/>
            <person name="Kosti I."/>
            <person name="LaButti K."/>
            <person name="Lindquist E.A."/>
            <person name="Lucas S."/>
            <person name="Salamov A.A."/>
            <person name="Bradshaw R.E."/>
            <person name="Ciuffetti L."/>
            <person name="Hamelin R.C."/>
            <person name="Kema G.H.J."/>
            <person name="Lawrence C."/>
            <person name="Scott J.A."/>
            <person name="Spatafora J.W."/>
            <person name="Turgeon B.G."/>
            <person name="de Wit P.J.G.M."/>
            <person name="Zhong S."/>
            <person name="Goodwin S.B."/>
            <person name="Grigoriev I.V."/>
        </authorList>
    </citation>
    <scope>NUCLEOTIDE SEQUENCE [LARGE SCALE GENOMIC DNA]</scope>
    <source>
        <strain evidence="6 7">SO2202</strain>
    </source>
</reference>
<dbReference type="InterPro" id="IPR001606">
    <property type="entry name" value="ARID_dom"/>
</dbReference>
<proteinExistence type="predicted"/>
<gene>
    <name evidence="6" type="ORF">SEPMUDRAFT_151816</name>
</gene>
<dbReference type="OMA" id="NPIVCGR"/>
<feature type="compositionally biased region" description="Polar residues" evidence="4">
    <location>
        <begin position="134"/>
        <end position="164"/>
    </location>
</feature>
<keyword evidence="3" id="KW-0539">Nucleus</keyword>
<accession>M3ATW0</accession>
<dbReference type="Pfam" id="PF01388">
    <property type="entry name" value="ARID"/>
    <property type="match status" value="1"/>
</dbReference>
<evidence type="ECO:0000256" key="4">
    <source>
        <dbReference type="SAM" id="MobiDB-lite"/>
    </source>
</evidence>
<feature type="compositionally biased region" description="Polar residues" evidence="4">
    <location>
        <begin position="1"/>
        <end position="12"/>
    </location>
</feature>
<dbReference type="PANTHER" id="PTHR13964:SF27">
    <property type="entry name" value="HAT-TRICK, ISOFORM D"/>
    <property type="match status" value="1"/>
</dbReference>
<feature type="region of interest" description="Disordered" evidence="4">
    <location>
        <begin position="932"/>
        <end position="968"/>
    </location>
</feature>
<dbReference type="eggNOG" id="KOG2744">
    <property type="taxonomic scope" value="Eukaryota"/>
</dbReference>
<name>M3ATW0_SPHMS</name>
<dbReference type="InterPro" id="IPR036431">
    <property type="entry name" value="ARID_dom_sf"/>
</dbReference>
<feature type="compositionally biased region" description="Polar residues" evidence="4">
    <location>
        <begin position="99"/>
        <end position="115"/>
    </location>
</feature>
<dbReference type="PROSITE" id="PS51011">
    <property type="entry name" value="ARID"/>
    <property type="match status" value="1"/>
</dbReference>
<dbReference type="SMART" id="SM01014">
    <property type="entry name" value="ARID"/>
    <property type="match status" value="1"/>
</dbReference>
<dbReference type="CDD" id="cd16871">
    <property type="entry name" value="ARID_Swi1p-like"/>
    <property type="match status" value="1"/>
</dbReference>
<dbReference type="STRING" id="692275.M3ATW0"/>
<sequence>MNPAWNGQNTMFQHGASHHSYGNNNNNNNTNHNNPLDGFDFSQNGQHAPPHPPPSATFAPNSTIPAKRPHDDVSRSQTPSSYGAFPGQQPFPNAPTPYQHLQQPGSNNATPSPTMQNQQFRPPQQQPQQQPQPRMNNASPSPFPGQPQQANYGNPATPQGQVNPMAQMGSMNMGGMNMPSSLQQQMANMGNMGNMQANSAQRVYQMKLLQHQQQLRASGMLPPRVGGQPGQPGQPGQMAAMGAMGAMGTMGTMGAMGGAAQMANGQMNPQMIQAHQQQIAKRQQFMQTLQAYAQKQGRPFNPQPTIGGRPVDLYTLFTVVTSVGGSPQADKNNQWQMIATKLGFTQPQFPSAPEELKNLHSVAIGAYERMWFQARMSQKQTEARTHAQQMAFNGQPQQSPTKMMHPAGHQNQYQQQYQPNQQTQQTTPVQANASLPQNGMSTPQQMMGGAVGMHHRRNSSLRKAEQTTPQPGVRPDTATASPLVAKQRPPSVKRESTGPVMKSEEPQSTNYEPHIRSIASDGGYDIPALFDIGTVIASKMPNMPAVDEMGVIDTKAITLSLASGIHAEVRYALDVLAIISFDQRVALNLNSCEDLLDVIIDCAEEQIDTLAEDAVEVSDALDLPAYEDVLRSAKLEAETLQEVPEFGSRAYDLDRAADKLIAISTSLRNFSFYEFNHVLLTSAPVIKWLSNTIRLLGTRNMLLRTHYNTGDFFKDTIIFLSNITQSLEIPSRDDALHLLHFLLAFAPQPAPKYTESGGNLRFTSFSPIQHKYLPPAVDCLAKLLARQDPNRALYKTIFAGSSAAAEPPIDLLTKAFALSISVLPDRSKGPVGNTAQLRIVEARKAYLTQGMLAADILTTLAPSNDANLARAWIESEDGWAVALLNLAALLSVDRNQTAGPKGRELGMDTETFKLITYRALTMMKRLAEKGGKGSIQRVFGPKDGSQDSGSNGMNGEHGGDYEELPTGPKWEGIPQGHAILGALMMPNTDKVALGLLCGLHEMAMSQS</sequence>
<feature type="domain" description="ARID" evidence="5">
    <location>
        <begin position="279"/>
        <end position="372"/>
    </location>
</feature>
<dbReference type="Gene3D" id="1.10.150.60">
    <property type="entry name" value="ARID DNA-binding domain"/>
    <property type="match status" value="1"/>
</dbReference>
<feature type="compositionally biased region" description="Polar residues" evidence="4">
    <location>
        <begin position="392"/>
        <end position="401"/>
    </location>
</feature>
<evidence type="ECO:0000313" key="6">
    <source>
        <dbReference type="EMBL" id="EMF08919.1"/>
    </source>
</evidence>
<protein>
    <recommendedName>
        <fullName evidence="5">ARID domain-containing protein</fullName>
    </recommendedName>
</protein>
<feature type="compositionally biased region" description="Low complexity" evidence="4">
    <location>
        <begin position="116"/>
        <end position="133"/>
    </location>
</feature>
<feature type="region of interest" description="Disordered" evidence="4">
    <location>
        <begin position="392"/>
        <end position="510"/>
    </location>
</feature>
<dbReference type="HOGENOM" id="CLU_008900_0_0_1"/>
<evidence type="ECO:0000256" key="2">
    <source>
        <dbReference type="ARBA" id="ARBA00023163"/>
    </source>
</evidence>
<feature type="region of interest" description="Disordered" evidence="4">
    <location>
        <begin position="1"/>
        <end position="171"/>
    </location>
</feature>
<evidence type="ECO:0000313" key="7">
    <source>
        <dbReference type="Proteomes" id="UP000016931"/>
    </source>
</evidence>
<keyword evidence="2" id="KW-0804">Transcription</keyword>
<feature type="compositionally biased region" description="Low complexity" evidence="4">
    <location>
        <begin position="410"/>
        <end position="428"/>
    </location>
</feature>
<evidence type="ECO:0000259" key="5">
    <source>
        <dbReference type="PROSITE" id="PS51011"/>
    </source>
</evidence>
<feature type="compositionally biased region" description="Low complexity" evidence="4">
    <location>
        <begin position="23"/>
        <end position="34"/>
    </location>
</feature>
<dbReference type="Proteomes" id="UP000016931">
    <property type="component" value="Unassembled WGS sequence"/>
</dbReference>
<dbReference type="GO" id="GO:0006357">
    <property type="term" value="P:regulation of transcription by RNA polymerase II"/>
    <property type="evidence" value="ECO:0007669"/>
    <property type="project" value="TreeGrafter"/>
</dbReference>
<dbReference type="RefSeq" id="XP_016757040.1">
    <property type="nucleotide sequence ID" value="XM_016907063.1"/>
</dbReference>
<dbReference type="GO" id="GO:0016514">
    <property type="term" value="C:SWI/SNF complex"/>
    <property type="evidence" value="ECO:0007669"/>
    <property type="project" value="TreeGrafter"/>
</dbReference>
<dbReference type="InterPro" id="IPR051232">
    <property type="entry name" value="ARID/SWI1_ChromRemod"/>
</dbReference>
<dbReference type="EMBL" id="KB456270">
    <property type="protein sequence ID" value="EMF08919.1"/>
    <property type="molecule type" value="Genomic_DNA"/>
</dbReference>
<dbReference type="PANTHER" id="PTHR13964">
    <property type="entry name" value="RBP-RELATED"/>
    <property type="match status" value="1"/>
</dbReference>
<dbReference type="OrthoDB" id="1938591at2759"/>